<evidence type="ECO:0000313" key="7">
    <source>
        <dbReference type="Proteomes" id="UP000277094"/>
    </source>
</evidence>
<dbReference type="EMBL" id="RJSG01000005">
    <property type="protein sequence ID" value="RNL77340.1"/>
    <property type="molecule type" value="Genomic_DNA"/>
</dbReference>
<organism evidence="6 7">
    <name type="scientific">Nocardioides marmorisolisilvae</name>
    <dbReference type="NCBI Taxonomy" id="1542737"/>
    <lineage>
        <taxon>Bacteria</taxon>
        <taxon>Bacillati</taxon>
        <taxon>Actinomycetota</taxon>
        <taxon>Actinomycetes</taxon>
        <taxon>Propionibacteriales</taxon>
        <taxon>Nocardioidaceae</taxon>
        <taxon>Nocardioides</taxon>
    </lineage>
</organism>
<dbReference type="Gene3D" id="1.10.357.10">
    <property type="entry name" value="Tetracycline Repressor, domain 2"/>
    <property type="match status" value="1"/>
</dbReference>
<keyword evidence="2 4" id="KW-0238">DNA-binding</keyword>
<dbReference type="PANTHER" id="PTHR30055">
    <property type="entry name" value="HTH-TYPE TRANSCRIPTIONAL REGULATOR RUTR"/>
    <property type="match status" value="1"/>
</dbReference>
<evidence type="ECO:0000313" key="6">
    <source>
        <dbReference type="EMBL" id="RNL77340.1"/>
    </source>
</evidence>
<evidence type="ECO:0000256" key="4">
    <source>
        <dbReference type="PROSITE-ProRule" id="PRU00335"/>
    </source>
</evidence>
<dbReference type="InterPro" id="IPR001647">
    <property type="entry name" value="HTH_TetR"/>
</dbReference>
<dbReference type="Proteomes" id="UP000277094">
    <property type="component" value="Unassembled WGS sequence"/>
</dbReference>
<evidence type="ECO:0000256" key="2">
    <source>
        <dbReference type="ARBA" id="ARBA00023125"/>
    </source>
</evidence>
<dbReference type="AlphaFoldDB" id="A0A3N0DNW0"/>
<gene>
    <name evidence="6" type="ORF">EFL95_17765</name>
</gene>
<comment type="caution">
    <text evidence="6">The sequence shown here is derived from an EMBL/GenBank/DDBJ whole genome shotgun (WGS) entry which is preliminary data.</text>
</comment>
<keyword evidence="3" id="KW-0804">Transcription</keyword>
<reference evidence="6 7" key="1">
    <citation type="submission" date="2018-11" db="EMBL/GenBank/DDBJ databases">
        <authorList>
            <person name="Li F."/>
        </authorList>
    </citation>
    <scope>NUCLEOTIDE SEQUENCE [LARGE SCALE GENOMIC DNA]</scope>
    <source>
        <strain evidence="6 7">KIS18-7</strain>
    </source>
</reference>
<evidence type="ECO:0000259" key="5">
    <source>
        <dbReference type="PROSITE" id="PS50977"/>
    </source>
</evidence>
<protein>
    <submittedName>
        <fullName evidence="6">TetR/AcrR family transcriptional regulator</fullName>
    </submittedName>
</protein>
<keyword evidence="7" id="KW-1185">Reference proteome</keyword>
<dbReference type="PROSITE" id="PS50977">
    <property type="entry name" value="HTH_TETR_2"/>
    <property type="match status" value="1"/>
</dbReference>
<evidence type="ECO:0000256" key="3">
    <source>
        <dbReference type="ARBA" id="ARBA00023163"/>
    </source>
</evidence>
<dbReference type="SUPFAM" id="SSF46689">
    <property type="entry name" value="Homeodomain-like"/>
    <property type="match status" value="1"/>
</dbReference>
<feature type="DNA-binding region" description="H-T-H motif" evidence="4">
    <location>
        <begin position="26"/>
        <end position="45"/>
    </location>
</feature>
<evidence type="ECO:0000256" key="1">
    <source>
        <dbReference type="ARBA" id="ARBA00023015"/>
    </source>
</evidence>
<name>A0A3N0DNW0_9ACTN</name>
<dbReference type="Pfam" id="PF00440">
    <property type="entry name" value="TetR_N"/>
    <property type="match status" value="1"/>
</dbReference>
<proteinExistence type="predicted"/>
<dbReference type="OrthoDB" id="3539650at2"/>
<sequence>MPASERRLALIEATLPLLHQHGRNVTTRQIADAAGVAEGTIFRVFNSKDELVDEAVIHAFRSGTFVDQLAGVDTTLPLRDRLVEIAALMQERFISSFGLIRALGMMGPPDIVKADADRRRDWRRHVAHAITALIEPDADLLRVPPDEVTRALRLLVFAGSHAEITDGELMTPEEIVDTVLLGLMTERGREY</sequence>
<dbReference type="GO" id="GO:0003700">
    <property type="term" value="F:DNA-binding transcription factor activity"/>
    <property type="evidence" value="ECO:0007669"/>
    <property type="project" value="TreeGrafter"/>
</dbReference>
<accession>A0A3N0DNW0</accession>
<dbReference type="PRINTS" id="PR00455">
    <property type="entry name" value="HTHTETR"/>
</dbReference>
<keyword evidence="1" id="KW-0805">Transcription regulation</keyword>
<dbReference type="InterPro" id="IPR050109">
    <property type="entry name" value="HTH-type_TetR-like_transc_reg"/>
</dbReference>
<feature type="domain" description="HTH tetR-type" evidence="5">
    <location>
        <begin position="4"/>
        <end position="63"/>
    </location>
</feature>
<dbReference type="GO" id="GO:0000976">
    <property type="term" value="F:transcription cis-regulatory region binding"/>
    <property type="evidence" value="ECO:0007669"/>
    <property type="project" value="TreeGrafter"/>
</dbReference>
<dbReference type="PANTHER" id="PTHR30055:SF234">
    <property type="entry name" value="HTH-TYPE TRANSCRIPTIONAL REGULATOR BETI"/>
    <property type="match status" value="1"/>
</dbReference>
<dbReference type="InterPro" id="IPR009057">
    <property type="entry name" value="Homeodomain-like_sf"/>
</dbReference>